<evidence type="ECO:0000259" key="1">
    <source>
        <dbReference type="Pfam" id="PF03732"/>
    </source>
</evidence>
<comment type="caution">
    <text evidence="2">The sequence shown here is derived from an EMBL/GenBank/DDBJ whole genome shotgun (WGS) entry which is preliminary data.</text>
</comment>
<evidence type="ECO:0000313" key="3">
    <source>
        <dbReference type="Proteomes" id="UP000257109"/>
    </source>
</evidence>
<dbReference type="EMBL" id="QJKJ01008307">
    <property type="protein sequence ID" value="RDX80177.1"/>
    <property type="molecule type" value="Genomic_DNA"/>
</dbReference>
<dbReference type="OrthoDB" id="1731207at2759"/>
<evidence type="ECO:0000313" key="2">
    <source>
        <dbReference type="EMBL" id="RDX80177.1"/>
    </source>
</evidence>
<feature type="non-terminal residue" evidence="2">
    <location>
        <position position="1"/>
    </location>
</feature>
<reference evidence="2" key="1">
    <citation type="submission" date="2018-05" db="EMBL/GenBank/DDBJ databases">
        <title>Draft genome of Mucuna pruriens seed.</title>
        <authorList>
            <person name="Nnadi N.E."/>
            <person name="Vos R."/>
            <person name="Hasami M.H."/>
            <person name="Devisetty U.K."/>
            <person name="Aguiy J.C."/>
        </authorList>
    </citation>
    <scope>NUCLEOTIDE SEQUENCE [LARGE SCALE GENOMIC DNA]</scope>
    <source>
        <strain evidence="2">JCA_2017</strain>
    </source>
</reference>
<dbReference type="PANTHER" id="PTHR35046:SF9">
    <property type="entry name" value="RNA-DIRECTED DNA POLYMERASE"/>
    <property type="match status" value="1"/>
</dbReference>
<dbReference type="PANTHER" id="PTHR35046">
    <property type="entry name" value="ZINC KNUCKLE (CCHC-TYPE) FAMILY PROTEIN"/>
    <property type="match status" value="1"/>
</dbReference>
<keyword evidence="3" id="KW-1185">Reference proteome</keyword>
<dbReference type="Pfam" id="PF03732">
    <property type="entry name" value="Retrotrans_gag"/>
    <property type="match status" value="1"/>
</dbReference>
<feature type="non-terminal residue" evidence="2">
    <location>
        <position position="119"/>
    </location>
</feature>
<name>A0A371FPB8_MUCPR</name>
<accession>A0A371FPB8</accession>
<gene>
    <name evidence="2" type="ORF">CR513_39310</name>
</gene>
<proteinExistence type="predicted"/>
<sequence length="119" mass="13978">MVRWRVIVHMERHLPLVSQESHSDNSRVEGDLLMVKRLIGSQMVEEADRAIFRHLILNRLYQGSKSVEEYHKEMEMVLLRAQLREGEEATIARFLHGLNREIQNVNYGTLEELVLEAIK</sequence>
<feature type="domain" description="Retrotransposon gag" evidence="1">
    <location>
        <begin position="57"/>
        <end position="100"/>
    </location>
</feature>
<protein>
    <recommendedName>
        <fullName evidence="1">Retrotransposon gag domain-containing protein</fullName>
    </recommendedName>
</protein>
<dbReference type="Proteomes" id="UP000257109">
    <property type="component" value="Unassembled WGS sequence"/>
</dbReference>
<dbReference type="AlphaFoldDB" id="A0A371FPB8"/>
<dbReference type="InterPro" id="IPR005162">
    <property type="entry name" value="Retrotrans_gag_dom"/>
</dbReference>
<organism evidence="2 3">
    <name type="scientific">Mucuna pruriens</name>
    <name type="common">Velvet bean</name>
    <name type="synonym">Dolichos pruriens</name>
    <dbReference type="NCBI Taxonomy" id="157652"/>
    <lineage>
        <taxon>Eukaryota</taxon>
        <taxon>Viridiplantae</taxon>
        <taxon>Streptophyta</taxon>
        <taxon>Embryophyta</taxon>
        <taxon>Tracheophyta</taxon>
        <taxon>Spermatophyta</taxon>
        <taxon>Magnoliopsida</taxon>
        <taxon>eudicotyledons</taxon>
        <taxon>Gunneridae</taxon>
        <taxon>Pentapetalae</taxon>
        <taxon>rosids</taxon>
        <taxon>fabids</taxon>
        <taxon>Fabales</taxon>
        <taxon>Fabaceae</taxon>
        <taxon>Papilionoideae</taxon>
        <taxon>50 kb inversion clade</taxon>
        <taxon>NPAAA clade</taxon>
        <taxon>indigoferoid/millettioid clade</taxon>
        <taxon>Phaseoleae</taxon>
        <taxon>Mucuna</taxon>
    </lineage>
</organism>